<dbReference type="RefSeq" id="XP_001016982.2">
    <property type="nucleotide sequence ID" value="XM_001016982.2"/>
</dbReference>
<dbReference type="InterPro" id="IPR014710">
    <property type="entry name" value="RmlC-like_jellyroll"/>
</dbReference>
<feature type="compositionally biased region" description="Acidic residues" evidence="2">
    <location>
        <begin position="656"/>
        <end position="668"/>
    </location>
</feature>
<dbReference type="InterPro" id="IPR013099">
    <property type="entry name" value="K_chnl_dom"/>
</dbReference>
<dbReference type="KEGG" id="tet:TTHERM_00758990"/>
<dbReference type="GO" id="GO:0098855">
    <property type="term" value="C:HCN channel complex"/>
    <property type="evidence" value="ECO:0007669"/>
    <property type="project" value="TreeGrafter"/>
</dbReference>
<evidence type="ECO:0000259" key="3">
    <source>
        <dbReference type="PROSITE" id="PS50042"/>
    </source>
</evidence>
<dbReference type="Gene3D" id="2.60.120.10">
    <property type="entry name" value="Jelly Rolls"/>
    <property type="match status" value="1"/>
</dbReference>
<dbReference type="Pfam" id="PF07885">
    <property type="entry name" value="Ion_trans_2"/>
    <property type="match status" value="1"/>
</dbReference>
<dbReference type="PANTHER" id="PTHR45689">
    <property type="entry name" value="I[[H]] CHANNEL, ISOFORM E"/>
    <property type="match status" value="1"/>
</dbReference>
<dbReference type="PROSITE" id="PS50042">
    <property type="entry name" value="CNMP_BINDING_3"/>
    <property type="match status" value="1"/>
</dbReference>
<dbReference type="InterPro" id="IPR000595">
    <property type="entry name" value="cNMP-bd_dom"/>
</dbReference>
<dbReference type="GeneID" id="7827467"/>
<keyword evidence="1" id="KW-0175">Coiled coil</keyword>
<feature type="coiled-coil region" evidence="1">
    <location>
        <begin position="135"/>
        <end position="162"/>
    </location>
</feature>
<dbReference type="EMBL" id="GG662685">
    <property type="protein sequence ID" value="EAR96737.2"/>
    <property type="molecule type" value="Genomic_DNA"/>
</dbReference>
<dbReference type="AlphaFoldDB" id="Q23JK6"/>
<dbReference type="GO" id="GO:0035725">
    <property type="term" value="P:sodium ion transmembrane transport"/>
    <property type="evidence" value="ECO:0007669"/>
    <property type="project" value="TreeGrafter"/>
</dbReference>
<evidence type="ECO:0000313" key="5">
    <source>
        <dbReference type="Proteomes" id="UP000009168"/>
    </source>
</evidence>
<protein>
    <submittedName>
        <fullName evidence="4">Cation channel family protein</fullName>
    </submittedName>
</protein>
<feature type="region of interest" description="Disordered" evidence="2">
    <location>
        <begin position="982"/>
        <end position="1007"/>
    </location>
</feature>
<dbReference type="CDD" id="cd00038">
    <property type="entry name" value="CAP_ED"/>
    <property type="match status" value="1"/>
</dbReference>
<dbReference type="SUPFAM" id="SSF51206">
    <property type="entry name" value="cAMP-binding domain-like"/>
    <property type="match status" value="1"/>
</dbReference>
<dbReference type="InterPro" id="IPR018490">
    <property type="entry name" value="cNMP-bd_dom_sf"/>
</dbReference>
<accession>Q23JK6</accession>
<dbReference type="SUPFAM" id="SSF81324">
    <property type="entry name" value="Voltage-gated potassium channels"/>
    <property type="match status" value="1"/>
</dbReference>
<dbReference type="PANTHER" id="PTHR45689:SF5">
    <property type="entry name" value="I[[H]] CHANNEL, ISOFORM E"/>
    <property type="match status" value="1"/>
</dbReference>
<gene>
    <name evidence="4" type="ORF">TTHERM_00758990</name>
</gene>
<dbReference type="InParanoid" id="Q23JK6"/>
<dbReference type="Gene3D" id="1.10.287.70">
    <property type="match status" value="1"/>
</dbReference>
<dbReference type="FunCoup" id="Q23JK6">
    <property type="interactions" value="2"/>
</dbReference>
<sequence length="1153" mass="134748">MMDPTQEAEKKYKSQFSSQFYKQASKDEGKQQELDIQVNRSCQGQLFESQHYQPQKLHEGDLDVSFKSIQGEINDTLQKSINKGFNNNSSLLQNQQPLLQFSTNNNYLNEKQTNFQYQSTIDHKHYQQEQNQLKLQQNIHQLQNKQEDISNLNSNLNKQEKESSCNSEQNNSIFLNSQNNIPKSEMKSPISSKKNLKQNNIKQASKLVIQDDMIFEKDLNKLSSRVNTMAKNQNLFSENLVQQKYKQNFQKATSIGWYFVGIQEQNYDQNNWLDKLSISSYPYYQKYIYSMYWSITTMTTVGYGDISATNWIEALYITITMILFSCVFAYSINNIGFILQEIEKSSKQLNDDIATIQRYLIRKDVNIQLKSRVRHYLSFLAQEQKDRDKQQEDKILSVLSNKLRDEITQEINSKILNNYLVFSSNFSKSTLNKLIFIMKEILVNPNEVIINEDESDDSSIYFIQSGVIEIYLQQIQKKNTINVINTLTNGQVFGEISFFSGLQRQASARSVNLSTLYKINREEFIQILKQNTEDFERFKMMQDQIIFQKDTSITRSECYNCKNSYHIANQCPRTHRYFDKQFIILKQNFSTFQERFFKKRINLKFKCNAKIQKKKNFDIIQLLKQNLQKSNDENYLNFLQDESFITGFSQSQNDESSSDDDDEKDDDSQSQFTVQFQENEISQKVLLKGQQGQKVDKQVKSINHINSNIVSNIDDADLTATLENQIQSIHSNFIYENQDLPKVISNAINSQARITSFEATDIIDLQNNQESNQFYQNKQRCNSESNRVIYKKDTNSEISQQISNLDEEGSNLENSKKFDKQKSQQQNINAQLSGYLKSQMKSGPHYSNLNKQIQKQVSNQSVDDHSLNLVQDNQIQKSNKKEKNKSKQIANNNIQSAKKDNSNNKTLIPNLSQKEIRSSIDQYLLQNIASMTLMPDKINSQSQSKNYEININQQNSKIQNSIKSLKDNFDQKSNQLILNKVSFTNLPRDQQQNKQEKKSENRNSQNQNENLIIERLSKLFQNSQLPLLLQLTNGKSFLQDPQYTQLTSMDYFDKIYNFKKFYPESNFDKVLVKLKAIQQQQKRQKKRKQTQKERRQNIGFGAQIRLSVFQGTANLIFAQDYDINQYKPTYLSYGTKMQNGIKHPLNIISQMNL</sequence>
<dbReference type="eggNOG" id="KOG0500">
    <property type="taxonomic scope" value="Eukaryota"/>
</dbReference>
<dbReference type="SMART" id="SM00100">
    <property type="entry name" value="cNMP"/>
    <property type="match status" value="1"/>
</dbReference>
<evidence type="ECO:0000313" key="4">
    <source>
        <dbReference type="EMBL" id="EAR96737.2"/>
    </source>
</evidence>
<reference evidence="5" key="1">
    <citation type="journal article" date="2006" name="PLoS Biol.">
        <title>Macronuclear genome sequence of the ciliate Tetrahymena thermophila, a model eukaryote.</title>
        <authorList>
            <person name="Eisen J.A."/>
            <person name="Coyne R.S."/>
            <person name="Wu M."/>
            <person name="Wu D."/>
            <person name="Thiagarajan M."/>
            <person name="Wortman J.R."/>
            <person name="Badger J.H."/>
            <person name="Ren Q."/>
            <person name="Amedeo P."/>
            <person name="Jones K.M."/>
            <person name="Tallon L.J."/>
            <person name="Delcher A.L."/>
            <person name="Salzberg S.L."/>
            <person name="Silva J.C."/>
            <person name="Haas B.J."/>
            <person name="Majoros W.H."/>
            <person name="Farzad M."/>
            <person name="Carlton J.M."/>
            <person name="Smith R.K. Jr."/>
            <person name="Garg J."/>
            <person name="Pearlman R.E."/>
            <person name="Karrer K.M."/>
            <person name="Sun L."/>
            <person name="Manning G."/>
            <person name="Elde N.C."/>
            <person name="Turkewitz A.P."/>
            <person name="Asai D.J."/>
            <person name="Wilkes D.E."/>
            <person name="Wang Y."/>
            <person name="Cai H."/>
            <person name="Collins K."/>
            <person name="Stewart B.A."/>
            <person name="Lee S.R."/>
            <person name="Wilamowska K."/>
            <person name="Weinberg Z."/>
            <person name="Ruzzo W.L."/>
            <person name="Wloga D."/>
            <person name="Gaertig J."/>
            <person name="Frankel J."/>
            <person name="Tsao C.-C."/>
            <person name="Gorovsky M.A."/>
            <person name="Keeling P.J."/>
            <person name="Waller R.F."/>
            <person name="Patron N.J."/>
            <person name="Cherry J.M."/>
            <person name="Stover N.A."/>
            <person name="Krieger C.J."/>
            <person name="del Toro C."/>
            <person name="Ryder H.F."/>
            <person name="Williamson S.C."/>
            <person name="Barbeau R.A."/>
            <person name="Hamilton E.P."/>
            <person name="Orias E."/>
        </authorList>
    </citation>
    <scope>NUCLEOTIDE SEQUENCE [LARGE SCALE GENOMIC DNA]</scope>
    <source>
        <strain evidence="5">SB210</strain>
    </source>
</reference>
<evidence type="ECO:0000256" key="1">
    <source>
        <dbReference type="SAM" id="Coils"/>
    </source>
</evidence>
<proteinExistence type="predicted"/>
<dbReference type="Gene3D" id="1.10.287.630">
    <property type="entry name" value="Helix hairpin bin"/>
    <property type="match status" value="1"/>
</dbReference>
<organism evidence="4 5">
    <name type="scientific">Tetrahymena thermophila (strain SB210)</name>
    <dbReference type="NCBI Taxonomy" id="312017"/>
    <lineage>
        <taxon>Eukaryota</taxon>
        <taxon>Sar</taxon>
        <taxon>Alveolata</taxon>
        <taxon>Ciliophora</taxon>
        <taxon>Intramacronucleata</taxon>
        <taxon>Oligohymenophorea</taxon>
        <taxon>Hymenostomatida</taxon>
        <taxon>Tetrahymenina</taxon>
        <taxon>Tetrahymenidae</taxon>
        <taxon>Tetrahymena</taxon>
    </lineage>
</organism>
<dbReference type="GO" id="GO:0003254">
    <property type="term" value="P:regulation of membrane depolarization"/>
    <property type="evidence" value="ECO:0007669"/>
    <property type="project" value="TreeGrafter"/>
</dbReference>
<dbReference type="GO" id="GO:0005249">
    <property type="term" value="F:voltage-gated potassium channel activity"/>
    <property type="evidence" value="ECO:0007669"/>
    <property type="project" value="TreeGrafter"/>
</dbReference>
<feature type="region of interest" description="Disordered" evidence="2">
    <location>
        <begin position="650"/>
        <end position="671"/>
    </location>
</feature>
<dbReference type="Pfam" id="PF00027">
    <property type="entry name" value="cNMP_binding"/>
    <property type="match status" value="1"/>
</dbReference>
<dbReference type="InterPro" id="IPR051413">
    <property type="entry name" value="K/Na_HCN_channel"/>
</dbReference>
<dbReference type="OrthoDB" id="10035564at2759"/>
<name>Q23JK6_TETTS</name>
<keyword evidence="5" id="KW-1185">Reference proteome</keyword>
<evidence type="ECO:0000256" key="2">
    <source>
        <dbReference type="SAM" id="MobiDB-lite"/>
    </source>
</evidence>
<feature type="domain" description="Cyclic nucleotide-binding" evidence="3">
    <location>
        <begin position="422"/>
        <end position="528"/>
    </location>
</feature>
<dbReference type="HOGENOM" id="CLU_003403_0_0_1"/>
<dbReference type="Proteomes" id="UP000009168">
    <property type="component" value="Unassembled WGS sequence"/>
</dbReference>